<reference evidence="1" key="2">
    <citation type="journal article" date="2023" name="IMA Fungus">
        <title>Comparative genomic study of the Penicillium genus elucidates a diverse pangenome and 15 lateral gene transfer events.</title>
        <authorList>
            <person name="Petersen C."/>
            <person name="Sorensen T."/>
            <person name="Nielsen M.R."/>
            <person name="Sondergaard T.E."/>
            <person name="Sorensen J.L."/>
            <person name="Fitzpatrick D.A."/>
            <person name="Frisvad J.C."/>
            <person name="Nielsen K.L."/>
        </authorList>
    </citation>
    <scope>NUCLEOTIDE SEQUENCE</scope>
    <source>
        <strain evidence="1">IBT 16125</strain>
    </source>
</reference>
<dbReference type="EMBL" id="JAPVEA010000005">
    <property type="protein sequence ID" value="KAJ5454112.1"/>
    <property type="molecule type" value="Genomic_DNA"/>
</dbReference>
<protein>
    <submittedName>
        <fullName evidence="1">Uncharacterized protein</fullName>
    </submittedName>
</protein>
<keyword evidence="2" id="KW-1185">Reference proteome</keyword>
<gene>
    <name evidence="1" type="ORF">N7458_005068</name>
</gene>
<comment type="caution">
    <text evidence="1">The sequence shown here is derived from an EMBL/GenBank/DDBJ whole genome shotgun (WGS) entry which is preliminary data.</text>
</comment>
<evidence type="ECO:0000313" key="2">
    <source>
        <dbReference type="Proteomes" id="UP001213681"/>
    </source>
</evidence>
<proteinExistence type="predicted"/>
<dbReference type="GeneID" id="81598693"/>
<name>A0AAD6C7B7_9EURO</name>
<dbReference type="RefSeq" id="XP_056767068.1">
    <property type="nucleotide sequence ID" value="XM_056908450.1"/>
</dbReference>
<accession>A0AAD6C7B7</accession>
<dbReference type="AlphaFoldDB" id="A0AAD6C7B7"/>
<dbReference type="Proteomes" id="UP001213681">
    <property type="component" value="Unassembled WGS sequence"/>
</dbReference>
<organism evidence="1 2">
    <name type="scientific">Penicillium daleae</name>
    <dbReference type="NCBI Taxonomy" id="63821"/>
    <lineage>
        <taxon>Eukaryota</taxon>
        <taxon>Fungi</taxon>
        <taxon>Dikarya</taxon>
        <taxon>Ascomycota</taxon>
        <taxon>Pezizomycotina</taxon>
        <taxon>Eurotiomycetes</taxon>
        <taxon>Eurotiomycetidae</taxon>
        <taxon>Eurotiales</taxon>
        <taxon>Aspergillaceae</taxon>
        <taxon>Penicillium</taxon>
    </lineage>
</organism>
<sequence>MALKQDTTGIIAAAESHMLSYCADLTSPTFETSTERAAKMATYYLPAISIFTGGTITQLSDPSLYVQLIAGPLNKLGDLPQVRGHRVDAISENSAIIWLLLEVSGIQISKVYFFRKMEHGVEGFEGGIFDGEIWLLKELAKE</sequence>
<evidence type="ECO:0000313" key="1">
    <source>
        <dbReference type="EMBL" id="KAJ5454112.1"/>
    </source>
</evidence>
<reference evidence="1" key="1">
    <citation type="submission" date="2022-12" db="EMBL/GenBank/DDBJ databases">
        <authorList>
            <person name="Petersen C."/>
        </authorList>
    </citation>
    <scope>NUCLEOTIDE SEQUENCE</scope>
    <source>
        <strain evidence="1">IBT 16125</strain>
    </source>
</reference>